<evidence type="ECO:0000259" key="7">
    <source>
        <dbReference type="Pfam" id="PF13354"/>
    </source>
</evidence>
<evidence type="ECO:0000256" key="6">
    <source>
        <dbReference type="SAM" id="SignalP"/>
    </source>
</evidence>
<dbReference type="PANTHER" id="PTHR35333">
    <property type="entry name" value="BETA-LACTAMASE"/>
    <property type="match status" value="1"/>
</dbReference>
<dbReference type="GO" id="GO:0030655">
    <property type="term" value="P:beta-lactam antibiotic catabolic process"/>
    <property type="evidence" value="ECO:0007669"/>
    <property type="project" value="InterPro"/>
</dbReference>
<evidence type="ECO:0000256" key="5">
    <source>
        <dbReference type="ARBA" id="ARBA00023251"/>
    </source>
</evidence>
<dbReference type="InterPro" id="IPR012338">
    <property type="entry name" value="Beta-lactam/transpept-like"/>
</dbReference>
<evidence type="ECO:0000256" key="2">
    <source>
        <dbReference type="ARBA" id="ARBA00009009"/>
    </source>
</evidence>
<proteinExistence type="inferred from homology"/>
<gene>
    <name evidence="8" type="primary">blaKPC-22</name>
</gene>
<comment type="catalytic activity">
    <reaction evidence="1">
        <text>a beta-lactam + H2O = a substituted beta-amino acid</text>
        <dbReference type="Rhea" id="RHEA:20401"/>
        <dbReference type="ChEBI" id="CHEBI:15377"/>
        <dbReference type="ChEBI" id="CHEBI:35627"/>
        <dbReference type="ChEBI" id="CHEBI:140347"/>
        <dbReference type="EC" id="3.5.2.6"/>
    </reaction>
</comment>
<keyword evidence="5" id="KW-0046">Antibiotic resistance</keyword>
<dbReference type="SUPFAM" id="SSF56601">
    <property type="entry name" value="beta-lactamase/transpeptidase-like"/>
    <property type="match status" value="1"/>
</dbReference>
<protein>
    <recommendedName>
        <fullName evidence="3">beta-lactamase</fullName>
        <ecNumber evidence="3">3.5.2.6</ecNumber>
    </recommendedName>
</protein>
<dbReference type="PANTHER" id="PTHR35333:SF3">
    <property type="entry name" value="BETA-LACTAMASE-TYPE TRANSPEPTIDASE FOLD CONTAINING PROTEIN"/>
    <property type="match status" value="1"/>
</dbReference>
<dbReference type="InterPro" id="IPR045155">
    <property type="entry name" value="Beta-lactam_cat"/>
</dbReference>
<feature type="domain" description="Beta-lactamase class A catalytic" evidence="7">
    <location>
        <begin position="45"/>
        <end position="263"/>
    </location>
</feature>
<comment type="similarity">
    <text evidence="2">Belongs to the class-A beta-lactamase family.</text>
</comment>
<keyword evidence="4" id="KW-0378">Hydrolase</keyword>
<evidence type="ECO:0000256" key="3">
    <source>
        <dbReference type="ARBA" id="ARBA00012865"/>
    </source>
</evidence>
<dbReference type="MEROPS" id="S11.A01"/>
<accession>A0A0A1C3V8</accession>
<feature type="chain" id="PRO_5001972769" description="beta-lactamase" evidence="6">
    <location>
        <begin position="25"/>
        <end position="293"/>
    </location>
</feature>
<dbReference type="AlphaFoldDB" id="A0A0A1C3V8"/>
<dbReference type="EMBL" id="KM379100">
    <property type="protein sequence ID" value="AIX87991.1"/>
    <property type="molecule type" value="Genomic_DNA"/>
</dbReference>
<dbReference type="InterPro" id="IPR058220">
    <property type="entry name" value="KPC-2/SME-1-like"/>
</dbReference>
<dbReference type="EC" id="3.5.2.6" evidence="3"/>
<dbReference type="PRINTS" id="PR00118">
    <property type="entry name" value="BLACTAMASEA"/>
</dbReference>
<evidence type="ECO:0000256" key="1">
    <source>
        <dbReference type="ARBA" id="ARBA00001526"/>
    </source>
</evidence>
<feature type="signal peptide" evidence="6">
    <location>
        <begin position="1"/>
        <end position="24"/>
    </location>
</feature>
<name>A0A0A1C3V8_KLEPN</name>
<sequence length="293" mass="30952">MSLYRRLVLLSCLSWPLAGFSATALTNLVAEPFAKLEQDFGGSIGVYAMDTGSGATVSYRAEERFPLCSSFKGFLAAAVLARSQQQAGLLDTPIRYGKNALVPGSPISEKYLTTGMTVAELSAAAVQYSDNAAANLLLKELGGPAGLTAFMRSIGDTTFRLDRWELELNSAIPGDARDTSSPRAVTESLQKLTLGSALAAPQRQQLVDWLKGNTTGNHRIRAAVPADWAVGDKTGTCGVYGTANDYAVVWPTGRAPIVLAVYTRAPNKDDKHSEAVIAAAARLALEGLGVNGQ</sequence>
<dbReference type="Gene3D" id="3.40.710.10">
    <property type="entry name" value="DD-peptidase/beta-lactamase superfamily"/>
    <property type="match status" value="1"/>
</dbReference>
<evidence type="ECO:0000313" key="8">
    <source>
        <dbReference type="EMBL" id="AIX87991.1"/>
    </source>
</evidence>
<dbReference type="RefSeq" id="WP_063860723.1">
    <property type="nucleotide sequence ID" value="NG_049255.1"/>
</dbReference>
<reference evidence="8" key="1">
    <citation type="submission" date="2014-08" db="EMBL/GenBank/DDBJ databases">
        <title>Emergence of KPC New Variants in Southern Taiwan.</title>
        <authorList>
            <person name="Yu W.-L."/>
            <person name="Lee M.-F."/>
            <person name="Tang H.-J."/>
            <person name="Chuang Y.-C."/>
        </authorList>
    </citation>
    <scope>NUCLEOTIDE SEQUENCE</scope>
    <source>
        <strain evidence="8">KP1211</strain>
    </source>
</reference>
<dbReference type="CARD" id="ARO:3003180">
    <property type="molecule name" value="KPC-22"/>
    <property type="mechanism identifier" value="ARO:0001004"/>
    <property type="mechanism name" value="antibiotic inactivation"/>
</dbReference>
<dbReference type="GO" id="GO:0046677">
    <property type="term" value="P:response to antibiotic"/>
    <property type="evidence" value="ECO:0007669"/>
    <property type="project" value="UniProtKB-KW"/>
</dbReference>
<dbReference type="GO" id="GO:0008800">
    <property type="term" value="F:beta-lactamase activity"/>
    <property type="evidence" value="ECO:0007669"/>
    <property type="project" value="UniProtKB-EC"/>
</dbReference>
<organism evidence="8">
    <name type="scientific">Klebsiella pneumoniae</name>
    <dbReference type="NCBI Taxonomy" id="573"/>
    <lineage>
        <taxon>Bacteria</taxon>
        <taxon>Pseudomonadati</taxon>
        <taxon>Pseudomonadota</taxon>
        <taxon>Gammaproteobacteria</taxon>
        <taxon>Enterobacterales</taxon>
        <taxon>Enterobacteriaceae</taxon>
        <taxon>Klebsiella/Raoultella group</taxon>
        <taxon>Klebsiella</taxon>
        <taxon>Klebsiella pneumoniae complex</taxon>
    </lineage>
</organism>
<dbReference type="InterPro" id="IPR000871">
    <property type="entry name" value="Beta-lactam_class-A"/>
</dbReference>
<evidence type="ECO:0000256" key="4">
    <source>
        <dbReference type="ARBA" id="ARBA00022801"/>
    </source>
</evidence>
<dbReference type="Pfam" id="PF13354">
    <property type="entry name" value="Beta-lactamase2"/>
    <property type="match status" value="1"/>
</dbReference>
<dbReference type="NCBIfam" id="NF000538">
    <property type="entry name" value="classA_carba"/>
    <property type="match status" value="1"/>
</dbReference>
<keyword evidence="6" id="KW-0732">Signal</keyword>
<dbReference type="NCBIfam" id="NF012141">
    <property type="entry name" value="blaKPC"/>
    <property type="match status" value="1"/>
</dbReference>
<dbReference type="SMR" id="A0A0A1C3V8"/>
<dbReference type="NCBIfam" id="NF033103">
    <property type="entry name" value="bla_class_A"/>
    <property type="match status" value="1"/>
</dbReference>